<reference evidence="2 3" key="1">
    <citation type="journal article" date="2018" name="Mol. Biol. Evol.">
        <title>Analysis of the draft genome of the red seaweed Gracilariopsis chorda provides insights into genome size evolution in Rhodophyta.</title>
        <authorList>
            <person name="Lee J."/>
            <person name="Yang E.C."/>
            <person name="Graf L."/>
            <person name="Yang J.H."/>
            <person name="Qiu H."/>
            <person name="Zel Zion U."/>
            <person name="Chan C.X."/>
            <person name="Stephens T.G."/>
            <person name="Weber A.P.M."/>
            <person name="Boo G.H."/>
            <person name="Boo S.M."/>
            <person name="Kim K.M."/>
            <person name="Shin Y."/>
            <person name="Jung M."/>
            <person name="Lee S.J."/>
            <person name="Yim H.S."/>
            <person name="Lee J.H."/>
            <person name="Bhattacharya D."/>
            <person name="Yoon H.S."/>
        </authorList>
    </citation>
    <scope>NUCLEOTIDE SEQUENCE [LARGE SCALE GENOMIC DNA]</scope>
    <source>
        <strain evidence="2 3">SKKU-2015</strain>
        <tissue evidence="2">Whole body</tissue>
    </source>
</reference>
<keyword evidence="2" id="KW-0378">Hydrolase</keyword>
<organism evidence="2 3">
    <name type="scientific">Gracilariopsis chorda</name>
    <dbReference type="NCBI Taxonomy" id="448386"/>
    <lineage>
        <taxon>Eukaryota</taxon>
        <taxon>Rhodophyta</taxon>
        <taxon>Florideophyceae</taxon>
        <taxon>Rhodymeniophycidae</taxon>
        <taxon>Gracilariales</taxon>
        <taxon>Gracilariaceae</taxon>
        <taxon>Gracilariopsis</taxon>
    </lineage>
</organism>
<sequence length="151" mass="16669">MTASKISRLVSLLSYVPLAIVFHDKIGTIYVERTSDMEPAVPRNTPCIIARGAKISNFRRGEILAVMAPDGHLTLRRLVALPGDHVRDDPHYSIVPNGFLWLQPDHPEHACPLPRGKTPVALVVGRLHSAFRGNTALVQSKNTFTPAMPYE</sequence>
<dbReference type="Pfam" id="PF10502">
    <property type="entry name" value="Peptidase_S26"/>
    <property type="match status" value="1"/>
</dbReference>
<accession>A0A2V3IQF8</accession>
<feature type="domain" description="Peptidase S26" evidence="1">
    <location>
        <begin position="11"/>
        <end position="87"/>
    </location>
</feature>
<dbReference type="STRING" id="448386.A0A2V3IQF8"/>
<dbReference type="EMBL" id="NBIV01000127">
    <property type="protein sequence ID" value="PXF43380.1"/>
    <property type="molecule type" value="Genomic_DNA"/>
</dbReference>
<dbReference type="InterPro" id="IPR036286">
    <property type="entry name" value="LexA/Signal_pep-like_sf"/>
</dbReference>
<dbReference type="GO" id="GO:0006465">
    <property type="term" value="P:signal peptide processing"/>
    <property type="evidence" value="ECO:0007669"/>
    <property type="project" value="InterPro"/>
</dbReference>
<dbReference type="CDD" id="cd06462">
    <property type="entry name" value="Peptidase_S24_S26"/>
    <property type="match status" value="1"/>
</dbReference>
<gene>
    <name evidence="2" type="ORF">BWQ96_06875</name>
</gene>
<dbReference type="GO" id="GO:0004252">
    <property type="term" value="F:serine-type endopeptidase activity"/>
    <property type="evidence" value="ECO:0007669"/>
    <property type="project" value="InterPro"/>
</dbReference>
<comment type="caution">
    <text evidence="2">The sequence shown here is derived from an EMBL/GenBank/DDBJ whole genome shotgun (WGS) entry which is preliminary data.</text>
</comment>
<name>A0A2V3IQF8_9FLOR</name>
<evidence type="ECO:0000313" key="2">
    <source>
        <dbReference type="EMBL" id="PXF43380.1"/>
    </source>
</evidence>
<keyword evidence="2" id="KW-0645">Protease</keyword>
<dbReference type="OrthoDB" id="9996127at2759"/>
<evidence type="ECO:0000313" key="3">
    <source>
        <dbReference type="Proteomes" id="UP000247409"/>
    </source>
</evidence>
<keyword evidence="3" id="KW-1185">Reference proteome</keyword>
<protein>
    <submittedName>
        <fullName evidence="2">Mitochondrial inner membrane protease subunit 2</fullName>
    </submittedName>
</protein>
<dbReference type="Proteomes" id="UP000247409">
    <property type="component" value="Unassembled WGS sequence"/>
</dbReference>
<dbReference type="InterPro" id="IPR019533">
    <property type="entry name" value="Peptidase_S26"/>
</dbReference>
<dbReference type="SUPFAM" id="SSF51306">
    <property type="entry name" value="LexA/Signal peptidase"/>
    <property type="match status" value="1"/>
</dbReference>
<evidence type="ECO:0000259" key="1">
    <source>
        <dbReference type="Pfam" id="PF10502"/>
    </source>
</evidence>
<proteinExistence type="predicted"/>
<dbReference type="AlphaFoldDB" id="A0A2V3IQF8"/>